<dbReference type="GO" id="GO:0003677">
    <property type="term" value="F:DNA binding"/>
    <property type="evidence" value="ECO:0007669"/>
    <property type="project" value="UniProtKB-KW"/>
</dbReference>
<dbReference type="PANTHER" id="PTHR44688:SF16">
    <property type="entry name" value="DNA-BINDING TRANSCRIPTIONAL ACTIVATOR DEVR_DOSR"/>
    <property type="match status" value="1"/>
</dbReference>
<dbReference type="SMART" id="SM00421">
    <property type="entry name" value="HTH_LUXR"/>
    <property type="match status" value="1"/>
</dbReference>
<protein>
    <submittedName>
        <fullName evidence="5">LuxR family transcriptional regulator</fullName>
    </submittedName>
</protein>
<accession>A0A412VJJ4</accession>
<dbReference type="PANTHER" id="PTHR44688">
    <property type="entry name" value="DNA-BINDING TRANSCRIPTIONAL ACTIVATOR DEVR_DOSR"/>
    <property type="match status" value="1"/>
</dbReference>
<evidence type="ECO:0000259" key="4">
    <source>
        <dbReference type="PROSITE" id="PS50043"/>
    </source>
</evidence>
<dbReference type="SUPFAM" id="SSF46894">
    <property type="entry name" value="C-terminal effector domain of the bipartite response regulators"/>
    <property type="match status" value="1"/>
</dbReference>
<dbReference type="AlphaFoldDB" id="A0A412VJJ4"/>
<keyword evidence="2" id="KW-0238">DNA-binding</keyword>
<dbReference type="PROSITE" id="PS50043">
    <property type="entry name" value="HTH_LUXR_2"/>
    <property type="match status" value="1"/>
</dbReference>
<dbReference type="InterPro" id="IPR000792">
    <property type="entry name" value="Tscrpt_reg_LuxR_C"/>
</dbReference>
<name>A0A412VJJ4_PHOVU</name>
<dbReference type="Pfam" id="PF00196">
    <property type="entry name" value="GerE"/>
    <property type="match status" value="1"/>
</dbReference>
<gene>
    <name evidence="5" type="ORF">DWW27_14900</name>
</gene>
<evidence type="ECO:0000313" key="6">
    <source>
        <dbReference type="Proteomes" id="UP000285379"/>
    </source>
</evidence>
<dbReference type="RefSeq" id="WP_005778671.1">
    <property type="nucleotide sequence ID" value="NZ_QRYT01000037.1"/>
</dbReference>
<sequence length="139" mass="16005">MESRKFGGNDMNATATLTKRESEVAELIAWGASKKEIASRLFIDNRTVENHARSIYEKTGVTKSNELSAWWFCVHFNISFDLSPLKRKVVTLVLLLLVVSTEFTNAQNLRTFRSGKKVECRARRARRKSETDFDYLLEL</sequence>
<proteinExistence type="predicted"/>
<dbReference type="Gene3D" id="1.10.10.10">
    <property type="entry name" value="Winged helix-like DNA-binding domain superfamily/Winged helix DNA-binding domain"/>
    <property type="match status" value="1"/>
</dbReference>
<reference evidence="5 6" key="1">
    <citation type="submission" date="2018-08" db="EMBL/GenBank/DDBJ databases">
        <title>A genome reference for cultivated species of the human gut microbiota.</title>
        <authorList>
            <person name="Zou Y."/>
            <person name="Xue W."/>
            <person name="Luo G."/>
        </authorList>
    </citation>
    <scope>NUCLEOTIDE SEQUENCE [LARGE SCALE GENOMIC DNA]</scope>
    <source>
        <strain evidence="5 6">AF14-8</strain>
    </source>
</reference>
<evidence type="ECO:0000256" key="1">
    <source>
        <dbReference type="ARBA" id="ARBA00023015"/>
    </source>
</evidence>
<dbReference type="GO" id="GO:0006355">
    <property type="term" value="P:regulation of DNA-templated transcription"/>
    <property type="evidence" value="ECO:0007669"/>
    <property type="project" value="InterPro"/>
</dbReference>
<comment type="caution">
    <text evidence="5">The sequence shown here is derived from an EMBL/GenBank/DDBJ whole genome shotgun (WGS) entry which is preliminary data.</text>
</comment>
<organism evidence="5 6">
    <name type="scientific">Phocaeicola vulgatus</name>
    <name type="common">Bacteroides vulgatus</name>
    <dbReference type="NCBI Taxonomy" id="821"/>
    <lineage>
        <taxon>Bacteria</taxon>
        <taxon>Pseudomonadati</taxon>
        <taxon>Bacteroidota</taxon>
        <taxon>Bacteroidia</taxon>
        <taxon>Bacteroidales</taxon>
        <taxon>Bacteroidaceae</taxon>
        <taxon>Phocaeicola</taxon>
    </lineage>
</organism>
<dbReference type="PRINTS" id="PR00038">
    <property type="entry name" value="HTHLUXR"/>
</dbReference>
<keyword evidence="3" id="KW-0804">Transcription</keyword>
<keyword evidence="1" id="KW-0805">Transcription regulation</keyword>
<dbReference type="EMBL" id="QRYT01000037">
    <property type="protein sequence ID" value="RGV06638.1"/>
    <property type="molecule type" value="Genomic_DNA"/>
</dbReference>
<dbReference type="InterPro" id="IPR036388">
    <property type="entry name" value="WH-like_DNA-bd_sf"/>
</dbReference>
<dbReference type="InterPro" id="IPR016032">
    <property type="entry name" value="Sig_transdc_resp-reg_C-effctor"/>
</dbReference>
<evidence type="ECO:0000313" key="5">
    <source>
        <dbReference type="EMBL" id="RGV06638.1"/>
    </source>
</evidence>
<dbReference type="Proteomes" id="UP000285379">
    <property type="component" value="Unassembled WGS sequence"/>
</dbReference>
<dbReference type="CDD" id="cd06170">
    <property type="entry name" value="LuxR_C_like"/>
    <property type="match status" value="1"/>
</dbReference>
<evidence type="ECO:0000256" key="3">
    <source>
        <dbReference type="ARBA" id="ARBA00023163"/>
    </source>
</evidence>
<feature type="domain" description="HTH luxR-type" evidence="4">
    <location>
        <begin position="10"/>
        <end position="75"/>
    </location>
</feature>
<evidence type="ECO:0000256" key="2">
    <source>
        <dbReference type="ARBA" id="ARBA00023125"/>
    </source>
</evidence>